<accession>A0A382JI18</accession>
<evidence type="ECO:0000313" key="1">
    <source>
        <dbReference type="EMBL" id="SVC11790.1"/>
    </source>
</evidence>
<protein>
    <submittedName>
        <fullName evidence="1">Uncharacterized protein</fullName>
    </submittedName>
</protein>
<sequence length="23" mass="2484">VSIDPSAHRLVVILMPDQSYAGD</sequence>
<dbReference type="EMBL" id="UINC01074520">
    <property type="protein sequence ID" value="SVC11790.1"/>
    <property type="molecule type" value="Genomic_DNA"/>
</dbReference>
<gene>
    <name evidence="1" type="ORF">METZ01_LOCUS264644</name>
</gene>
<dbReference type="AlphaFoldDB" id="A0A382JI18"/>
<feature type="non-terminal residue" evidence="1">
    <location>
        <position position="1"/>
    </location>
</feature>
<organism evidence="1">
    <name type="scientific">marine metagenome</name>
    <dbReference type="NCBI Taxonomy" id="408172"/>
    <lineage>
        <taxon>unclassified sequences</taxon>
        <taxon>metagenomes</taxon>
        <taxon>ecological metagenomes</taxon>
    </lineage>
</organism>
<name>A0A382JI18_9ZZZZ</name>
<proteinExistence type="predicted"/>
<reference evidence="1" key="1">
    <citation type="submission" date="2018-05" db="EMBL/GenBank/DDBJ databases">
        <authorList>
            <person name="Lanie J.A."/>
            <person name="Ng W.-L."/>
            <person name="Kazmierczak K.M."/>
            <person name="Andrzejewski T.M."/>
            <person name="Davidsen T.M."/>
            <person name="Wayne K.J."/>
            <person name="Tettelin H."/>
            <person name="Glass J.I."/>
            <person name="Rusch D."/>
            <person name="Podicherti R."/>
            <person name="Tsui H.-C.T."/>
            <person name="Winkler M.E."/>
        </authorList>
    </citation>
    <scope>NUCLEOTIDE SEQUENCE</scope>
</reference>
<feature type="non-terminal residue" evidence="1">
    <location>
        <position position="23"/>
    </location>
</feature>